<proteinExistence type="predicted"/>
<accession>A0A8S5NJ06</accession>
<sequence>MLKEYHKIETLFERDEKTKKLVEGKYRNEAIKYLKDNQWQFTEKIDGTNIRIYWDGHRVSFYGRTDKAQIPANLMNRLVELFGGETNEQLFEQKFGETEVILYGEGYGEKIQNGGLYRKGQDFILFDVMIADNYQSRESVEDIAKYFGIDIVPIILEGTLQEAVNYVKSKPKSSIGTANSEGVVGRPVIELQDRCGKRIIVKIKVRDFERSDT</sequence>
<dbReference type="Gene3D" id="3.30.1490.70">
    <property type="match status" value="1"/>
</dbReference>
<name>A0A8S5NJ06_9CAUD</name>
<dbReference type="GO" id="GO:0016874">
    <property type="term" value="F:ligase activity"/>
    <property type="evidence" value="ECO:0007669"/>
    <property type="project" value="UniProtKB-KW"/>
</dbReference>
<dbReference type="EMBL" id="BK015173">
    <property type="protein sequence ID" value="DAD94059.1"/>
    <property type="molecule type" value="Genomic_DNA"/>
</dbReference>
<evidence type="ECO:0000259" key="1">
    <source>
        <dbReference type="Pfam" id="PF09414"/>
    </source>
</evidence>
<organism evidence="2">
    <name type="scientific">Siphoviridae sp. ctUF252</name>
    <dbReference type="NCBI Taxonomy" id="2826350"/>
    <lineage>
        <taxon>Viruses</taxon>
        <taxon>Duplodnaviria</taxon>
        <taxon>Heunggongvirae</taxon>
        <taxon>Uroviricota</taxon>
        <taxon>Caudoviricetes</taxon>
    </lineage>
</organism>
<reference evidence="2" key="1">
    <citation type="journal article" date="2021" name="Proc. Natl. Acad. Sci. U.S.A.">
        <title>A Catalog of Tens of Thousands of Viruses from Human Metagenomes Reveals Hidden Associations with Chronic Diseases.</title>
        <authorList>
            <person name="Tisza M.J."/>
            <person name="Buck C.B."/>
        </authorList>
    </citation>
    <scope>NUCLEOTIDE SEQUENCE</scope>
    <source>
        <strain evidence="2">CtUF252</strain>
    </source>
</reference>
<dbReference type="Gene3D" id="3.30.470.30">
    <property type="entry name" value="DNA ligase/mRNA capping enzyme"/>
    <property type="match status" value="1"/>
</dbReference>
<dbReference type="Pfam" id="PF09414">
    <property type="entry name" value="RNA_ligase"/>
    <property type="match status" value="1"/>
</dbReference>
<protein>
    <submittedName>
        <fullName evidence="2">RNA ligase</fullName>
    </submittedName>
</protein>
<keyword evidence="2" id="KW-0436">Ligase</keyword>
<dbReference type="InterPro" id="IPR021122">
    <property type="entry name" value="RNA_ligase_dom_REL/Rnl2"/>
</dbReference>
<feature type="domain" description="RNA ligase" evidence="1">
    <location>
        <begin position="38"/>
        <end position="203"/>
    </location>
</feature>
<evidence type="ECO:0000313" key="2">
    <source>
        <dbReference type="EMBL" id="DAD94059.1"/>
    </source>
</evidence>
<dbReference type="SUPFAM" id="SSF56091">
    <property type="entry name" value="DNA ligase/mRNA capping enzyme, catalytic domain"/>
    <property type="match status" value="1"/>
</dbReference>